<protein>
    <submittedName>
        <fullName evidence="2">Uncharacterized protein</fullName>
    </submittedName>
</protein>
<accession>A0A382MHD1</accession>
<organism evidence="2">
    <name type="scientific">marine metagenome</name>
    <dbReference type="NCBI Taxonomy" id="408172"/>
    <lineage>
        <taxon>unclassified sequences</taxon>
        <taxon>metagenomes</taxon>
        <taxon>ecological metagenomes</taxon>
    </lineage>
</organism>
<gene>
    <name evidence="2" type="ORF">METZ01_LOCUS300762</name>
</gene>
<reference evidence="2" key="1">
    <citation type="submission" date="2018-05" db="EMBL/GenBank/DDBJ databases">
        <authorList>
            <person name="Lanie J.A."/>
            <person name="Ng W.-L."/>
            <person name="Kazmierczak K.M."/>
            <person name="Andrzejewski T.M."/>
            <person name="Davidsen T.M."/>
            <person name="Wayne K.J."/>
            <person name="Tettelin H."/>
            <person name="Glass J.I."/>
            <person name="Rusch D."/>
            <person name="Podicherti R."/>
            <person name="Tsui H.-C.T."/>
            <person name="Winkler M.E."/>
        </authorList>
    </citation>
    <scope>NUCLEOTIDE SEQUENCE</scope>
</reference>
<name>A0A382MHD1_9ZZZZ</name>
<proteinExistence type="predicted"/>
<dbReference type="EMBL" id="UINC01093465">
    <property type="protein sequence ID" value="SVC47908.1"/>
    <property type="molecule type" value="Genomic_DNA"/>
</dbReference>
<dbReference type="AlphaFoldDB" id="A0A382MHD1"/>
<sequence>MAQGGAPSGTPSSSGTPSGALGRVADSSLHPRHPEGLVARPVWTEFGRLGSIFRNTAWAVFFVHFIFSVQSFCGQKMTARGSWRKEIRWADLYVAEFDGFNEAFHGVPSGYKFLSYMSLVADVQ</sequence>
<evidence type="ECO:0000313" key="2">
    <source>
        <dbReference type="EMBL" id="SVC47908.1"/>
    </source>
</evidence>
<feature type="compositionally biased region" description="Low complexity" evidence="1">
    <location>
        <begin position="1"/>
        <end position="20"/>
    </location>
</feature>
<evidence type="ECO:0000256" key="1">
    <source>
        <dbReference type="SAM" id="MobiDB-lite"/>
    </source>
</evidence>
<feature type="region of interest" description="Disordered" evidence="1">
    <location>
        <begin position="1"/>
        <end position="34"/>
    </location>
</feature>